<accession>A0AAN8RCR7</accession>
<keyword evidence="2" id="KW-1185">Reference proteome</keyword>
<proteinExistence type="predicted"/>
<name>A0AAN8RCR7_9PEZI</name>
<evidence type="ECO:0000313" key="2">
    <source>
        <dbReference type="Proteomes" id="UP001313282"/>
    </source>
</evidence>
<reference evidence="1 2" key="1">
    <citation type="submission" date="2019-10" db="EMBL/GenBank/DDBJ databases">
        <authorList>
            <person name="Palmer J.M."/>
        </authorList>
    </citation>
    <scope>NUCLEOTIDE SEQUENCE [LARGE SCALE GENOMIC DNA]</scope>
    <source>
        <strain evidence="1 2">TWF718</strain>
    </source>
</reference>
<evidence type="ECO:0000313" key="1">
    <source>
        <dbReference type="EMBL" id="KAK6332160.1"/>
    </source>
</evidence>
<dbReference type="AlphaFoldDB" id="A0AAN8RCR7"/>
<organism evidence="1 2">
    <name type="scientific">Orbilia javanica</name>
    <dbReference type="NCBI Taxonomy" id="47235"/>
    <lineage>
        <taxon>Eukaryota</taxon>
        <taxon>Fungi</taxon>
        <taxon>Dikarya</taxon>
        <taxon>Ascomycota</taxon>
        <taxon>Pezizomycotina</taxon>
        <taxon>Orbiliomycetes</taxon>
        <taxon>Orbiliales</taxon>
        <taxon>Orbiliaceae</taxon>
        <taxon>Orbilia</taxon>
    </lineage>
</organism>
<dbReference type="Proteomes" id="UP001313282">
    <property type="component" value="Unassembled WGS sequence"/>
</dbReference>
<dbReference type="EMBL" id="JAVHNR010000010">
    <property type="protein sequence ID" value="KAK6332160.1"/>
    <property type="molecule type" value="Genomic_DNA"/>
</dbReference>
<sequence>MNTDFADFQRGSLSLGSHNMIDPWLKLLETRLAANGYAALTMVPGKSPSLARTIFNTSWLGLGCTVLASRLASCWHAQLTWACRHRLKNSDEVVSDIAGVPSMRVRMDSAVSAFRSESESSGTPCSLEAAEAVTPRLLAEAYDLEHTPAPQSKSPLPQLGNGHLIQEVRSDTGLKAMSSQQRHCYPRKWKLGHDGSLRPCVGFSSLRAHGFSHVG</sequence>
<gene>
    <name evidence="1" type="ORF">TWF718_002694</name>
</gene>
<protein>
    <submittedName>
        <fullName evidence="1">Uncharacterized protein</fullName>
    </submittedName>
</protein>
<comment type="caution">
    <text evidence="1">The sequence shown here is derived from an EMBL/GenBank/DDBJ whole genome shotgun (WGS) entry which is preliminary data.</text>
</comment>